<feature type="region of interest" description="Disordered" evidence="6">
    <location>
        <begin position="744"/>
        <end position="763"/>
    </location>
</feature>
<feature type="compositionally biased region" description="Basic residues" evidence="6">
    <location>
        <begin position="1"/>
        <end position="11"/>
    </location>
</feature>
<dbReference type="RefSeq" id="XP_049863610.1">
    <property type="nucleotide sequence ID" value="XM_050007653.1"/>
</dbReference>
<dbReference type="OrthoDB" id="1936208at2759"/>
<dbReference type="PANTHER" id="PTHR23302:SF24">
    <property type="entry name" value="TMC DOMAIN-CONTAINING PROTEIN"/>
    <property type="match status" value="1"/>
</dbReference>
<keyword evidence="5 7" id="KW-0472">Membrane</keyword>
<comment type="similarity">
    <text evidence="2">Belongs to the TMC family.</text>
</comment>
<feature type="transmembrane region" description="Helical" evidence="7">
    <location>
        <begin position="475"/>
        <end position="493"/>
    </location>
</feature>
<feature type="transmembrane region" description="Helical" evidence="7">
    <location>
        <begin position="435"/>
        <end position="455"/>
    </location>
</feature>
<dbReference type="PANTHER" id="PTHR23302">
    <property type="entry name" value="TRANSMEMBRANE CHANNEL-RELATED"/>
    <property type="match status" value="1"/>
</dbReference>
<dbReference type="InterPro" id="IPR012496">
    <property type="entry name" value="TMC_dom"/>
</dbReference>
<feature type="transmembrane region" description="Helical" evidence="7">
    <location>
        <begin position="287"/>
        <end position="305"/>
    </location>
</feature>
<protein>
    <submittedName>
        <fullName evidence="9">Transmembrane channel TMC 7</fullName>
    </submittedName>
</protein>
<feature type="transmembrane region" description="Helical" evidence="7">
    <location>
        <begin position="674"/>
        <end position="698"/>
    </location>
</feature>
<keyword evidence="4 7" id="KW-1133">Transmembrane helix</keyword>
<feature type="domain" description="TMC" evidence="8">
    <location>
        <begin position="503"/>
        <end position="613"/>
    </location>
</feature>
<name>A0A8E5NIV9_SCHGR</name>
<evidence type="ECO:0000256" key="3">
    <source>
        <dbReference type="ARBA" id="ARBA00022692"/>
    </source>
</evidence>
<evidence type="ECO:0000256" key="6">
    <source>
        <dbReference type="SAM" id="MobiDB-lite"/>
    </source>
</evidence>
<evidence type="ECO:0000256" key="5">
    <source>
        <dbReference type="ARBA" id="ARBA00023136"/>
    </source>
</evidence>
<feature type="region of interest" description="Disordered" evidence="6">
    <location>
        <begin position="1"/>
        <end position="22"/>
    </location>
</feature>
<evidence type="ECO:0000313" key="9">
    <source>
        <dbReference type="EMBL" id="QVD39176.1"/>
    </source>
</evidence>
<proteinExistence type="evidence at transcript level"/>
<organism evidence="9">
    <name type="scientific">Schistocerca gregaria</name>
    <name type="common">Desert locust</name>
    <name type="synonym">Gryllus gregarius</name>
    <dbReference type="NCBI Taxonomy" id="7010"/>
    <lineage>
        <taxon>Eukaryota</taxon>
        <taxon>Metazoa</taxon>
        <taxon>Ecdysozoa</taxon>
        <taxon>Arthropoda</taxon>
        <taxon>Hexapoda</taxon>
        <taxon>Insecta</taxon>
        <taxon>Pterygota</taxon>
        <taxon>Neoptera</taxon>
        <taxon>Polyneoptera</taxon>
        <taxon>Orthoptera</taxon>
        <taxon>Caelifera</taxon>
        <taxon>Acrididea</taxon>
        <taxon>Acridomorpha</taxon>
        <taxon>Acridoidea</taxon>
        <taxon>Acrididae</taxon>
        <taxon>Cyrtacanthacridinae</taxon>
        <taxon>Schistocerca</taxon>
    </lineage>
</organism>
<dbReference type="GO" id="GO:0008381">
    <property type="term" value="F:mechanosensitive monoatomic ion channel activity"/>
    <property type="evidence" value="ECO:0007669"/>
    <property type="project" value="TreeGrafter"/>
</dbReference>
<sequence length="763" mass="87758">MSGGERKKRVSRGQGWEEAGSEFYQESYPADVDLEALQRDPSHIATLLPSKQSRAATAKRVRGDAKPTLRRRTSTRSRCHSTARRTSAAVDTHVAMLPDLSEIKSNEERTWEEIMQIKAMPVSMSQKKELKSKLQNADKLRLQGYEQFKWQRRKFWQHFKNRWKETYSKLELWRHSLKKIEGNFGTGVVSYFLFVKWLMFLNCVIFFFLFCFVVLPQLLVRPEDTSNCDGYNSSSSFNVSTSEASVNVLDIIQGTGWMEKTLMFYGFYSNGTLGGSDTSYLYYNLPLAYIAVTLVCFLMSLSAIVKSAAHGFKDRLMEGEGQFYQYCNIVFGGWDYCIHNEKSATIKHKAIFNEIKGCLEAERLEEERQSRSRDEKVRLYLLRFAINLMVLLVLAGGGFLIYFVFKSSHTALDDYKRDTEDFGTIENMYVLLLEYLPSITIVGLNLIVPNIFMYLVTLEKYSPLFVVRITLMRTVLLRLASLAILLVSFYNVIKCDNCNPPRCWETYVGQQLYKLVVMDFVTHIATTFLINFPRMLIAKHFKSKIAKLIGVQEFELPQHVLDIIYSQTLCWLGSFYAPILPFLATVECFLLFYIKKFSCLVNSTPSSTVYRASRSNSMFMFVLLISFLLAVVPVAYSIAEITPSECCGPFRGHFSVWSFVIYTFEQFPSWIRSVLFFFSTAGFAVPAFIVLALCLYYFHAVSCANKQMVMVLKNQLVLEGHDKQFLLNRLSAIIKQQQQQQQEHHKAMRQAEMSNVEGISNAS</sequence>
<dbReference type="EMBL" id="MW962410">
    <property type="protein sequence ID" value="QVD39176.1"/>
    <property type="molecule type" value="mRNA"/>
</dbReference>
<dbReference type="GO" id="GO:0005886">
    <property type="term" value="C:plasma membrane"/>
    <property type="evidence" value="ECO:0007669"/>
    <property type="project" value="InterPro"/>
</dbReference>
<evidence type="ECO:0000256" key="7">
    <source>
        <dbReference type="SAM" id="Phobius"/>
    </source>
</evidence>
<accession>A0A8E5NIV9</accession>
<feature type="compositionally biased region" description="Basic residues" evidence="6">
    <location>
        <begin position="68"/>
        <end position="83"/>
    </location>
</feature>
<dbReference type="AlphaFoldDB" id="A0A8E5NIV9"/>
<feature type="transmembrane region" description="Helical" evidence="7">
    <location>
        <begin position="188"/>
        <end position="215"/>
    </location>
</feature>
<evidence type="ECO:0000256" key="1">
    <source>
        <dbReference type="ARBA" id="ARBA00004141"/>
    </source>
</evidence>
<keyword evidence="3 7" id="KW-0812">Transmembrane</keyword>
<comment type="subcellular location">
    <subcellularLocation>
        <location evidence="1">Membrane</location>
        <topology evidence="1">Multi-pass membrane protein</topology>
    </subcellularLocation>
</comment>
<reference evidence="9" key="1">
    <citation type="journal article" date="2021" name="J. Neurophysiol.">
        <title>Gene transcription changes in a locust model of noise-induced deafness.</title>
        <authorList>
            <person name="French A.S."/>
            <person name="Warren B."/>
        </authorList>
    </citation>
    <scope>NUCLEOTIDE SEQUENCE</scope>
</reference>
<dbReference type="GeneID" id="126359702"/>
<evidence type="ECO:0000256" key="2">
    <source>
        <dbReference type="ARBA" id="ARBA00006510"/>
    </source>
</evidence>
<evidence type="ECO:0000259" key="8">
    <source>
        <dbReference type="Pfam" id="PF07810"/>
    </source>
</evidence>
<feature type="transmembrane region" description="Helical" evidence="7">
    <location>
        <begin position="618"/>
        <end position="639"/>
    </location>
</feature>
<feature type="transmembrane region" description="Helical" evidence="7">
    <location>
        <begin position="513"/>
        <end position="532"/>
    </location>
</feature>
<evidence type="ECO:0000256" key="4">
    <source>
        <dbReference type="ARBA" id="ARBA00022989"/>
    </source>
</evidence>
<dbReference type="Pfam" id="PF07810">
    <property type="entry name" value="TMC"/>
    <property type="match status" value="1"/>
</dbReference>
<feature type="transmembrane region" description="Helical" evidence="7">
    <location>
        <begin position="380"/>
        <end position="405"/>
    </location>
</feature>
<feature type="region of interest" description="Disordered" evidence="6">
    <location>
        <begin position="50"/>
        <end position="85"/>
    </location>
</feature>
<dbReference type="InterPro" id="IPR038900">
    <property type="entry name" value="TMC"/>
</dbReference>